<proteinExistence type="predicted"/>
<dbReference type="RefSeq" id="WP_093142764.1">
    <property type="nucleotide sequence ID" value="NZ_BMWO01000002.1"/>
</dbReference>
<evidence type="ECO:0000256" key="3">
    <source>
        <dbReference type="SAM" id="SignalP"/>
    </source>
</evidence>
<dbReference type="OrthoDB" id="981213at2"/>
<keyword evidence="2" id="KW-1133">Transmembrane helix</keyword>
<protein>
    <recommendedName>
        <fullName evidence="6">tRNA (Guanine-N1)-methyltransferase</fullName>
    </recommendedName>
</protein>
<gene>
    <name evidence="4" type="ORF">SAMN05421855_102359</name>
</gene>
<dbReference type="Proteomes" id="UP000199321">
    <property type="component" value="Unassembled WGS sequence"/>
</dbReference>
<feature type="chain" id="PRO_5011528909" description="tRNA (Guanine-N1)-methyltransferase" evidence="3">
    <location>
        <begin position="21"/>
        <end position="191"/>
    </location>
</feature>
<evidence type="ECO:0000256" key="2">
    <source>
        <dbReference type="SAM" id="Phobius"/>
    </source>
</evidence>
<evidence type="ECO:0000256" key="1">
    <source>
        <dbReference type="SAM" id="Coils"/>
    </source>
</evidence>
<dbReference type="EMBL" id="FNBA01000002">
    <property type="protein sequence ID" value="SDE71371.1"/>
    <property type="molecule type" value="Genomic_DNA"/>
</dbReference>
<keyword evidence="1" id="KW-0175">Coiled coil</keyword>
<keyword evidence="2" id="KW-0812">Transmembrane</keyword>
<feature type="coiled-coil region" evidence="1">
    <location>
        <begin position="63"/>
        <end position="97"/>
    </location>
</feature>
<dbReference type="AlphaFoldDB" id="A0A1G7F664"/>
<evidence type="ECO:0008006" key="6">
    <source>
        <dbReference type="Google" id="ProtNLM"/>
    </source>
</evidence>
<feature type="transmembrane region" description="Helical" evidence="2">
    <location>
        <begin position="123"/>
        <end position="140"/>
    </location>
</feature>
<accession>A0A1G7F664</accession>
<name>A0A1G7F664_9FLAO</name>
<dbReference type="STRING" id="227084.SAMN05421855_102359"/>
<keyword evidence="3" id="KW-0732">Signal</keyword>
<evidence type="ECO:0000313" key="5">
    <source>
        <dbReference type="Proteomes" id="UP000199321"/>
    </source>
</evidence>
<evidence type="ECO:0000313" key="4">
    <source>
        <dbReference type="EMBL" id="SDE71371.1"/>
    </source>
</evidence>
<organism evidence="4 5">
    <name type="scientific">Ulvibacter litoralis</name>
    <dbReference type="NCBI Taxonomy" id="227084"/>
    <lineage>
        <taxon>Bacteria</taxon>
        <taxon>Pseudomonadati</taxon>
        <taxon>Bacteroidota</taxon>
        <taxon>Flavobacteriia</taxon>
        <taxon>Flavobacteriales</taxon>
        <taxon>Flavobacteriaceae</taxon>
        <taxon>Ulvibacter</taxon>
    </lineage>
</organism>
<feature type="signal peptide" evidence="3">
    <location>
        <begin position="1"/>
        <end position="20"/>
    </location>
</feature>
<sequence length="191" mass="21948">MQTNVFTLLLFFTFSSVFYAQEKTNTIEDQFTDVIEGSNSYQEFKVIKKTEINTLRKNVLDSVSALELKIETANSEIEKQKSEINTLTENLSTTKKELVISKEKEDGIELFGVITQKSTYNTILWSIIIGLLVILAFLFIKYKNSHGVTKAAKLKLAETEADFEAHRQKTLTNEQQLRRKLQDEINKNRSV</sequence>
<reference evidence="4 5" key="1">
    <citation type="submission" date="2016-10" db="EMBL/GenBank/DDBJ databases">
        <authorList>
            <person name="de Groot N.N."/>
        </authorList>
    </citation>
    <scope>NUCLEOTIDE SEQUENCE [LARGE SCALE GENOMIC DNA]</scope>
    <source>
        <strain evidence="4 5">DSM 16195</strain>
    </source>
</reference>
<keyword evidence="2" id="KW-0472">Membrane</keyword>
<keyword evidence="5" id="KW-1185">Reference proteome</keyword>